<evidence type="ECO:0000313" key="2">
    <source>
        <dbReference type="EMBL" id="EGI59217.1"/>
    </source>
</evidence>
<dbReference type="EMBL" id="GL888593">
    <property type="protein sequence ID" value="EGI59217.1"/>
    <property type="molecule type" value="Genomic_DNA"/>
</dbReference>
<evidence type="ECO:0000256" key="1">
    <source>
        <dbReference type="SAM" id="MobiDB-lite"/>
    </source>
</evidence>
<dbReference type="AlphaFoldDB" id="F4X2W2"/>
<keyword evidence="3" id="KW-1185">Reference proteome</keyword>
<dbReference type="Proteomes" id="UP000007755">
    <property type="component" value="Unassembled WGS sequence"/>
</dbReference>
<organism evidence="3">
    <name type="scientific">Acromyrmex echinatior</name>
    <name type="common">Panamanian leafcutter ant</name>
    <name type="synonym">Acromyrmex octospinosus echinatior</name>
    <dbReference type="NCBI Taxonomy" id="103372"/>
    <lineage>
        <taxon>Eukaryota</taxon>
        <taxon>Metazoa</taxon>
        <taxon>Ecdysozoa</taxon>
        <taxon>Arthropoda</taxon>
        <taxon>Hexapoda</taxon>
        <taxon>Insecta</taxon>
        <taxon>Pterygota</taxon>
        <taxon>Neoptera</taxon>
        <taxon>Endopterygota</taxon>
        <taxon>Hymenoptera</taxon>
        <taxon>Apocrita</taxon>
        <taxon>Aculeata</taxon>
        <taxon>Formicoidea</taxon>
        <taxon>Formicidae</taxon>
        <taxon>Myrmicinae</taxon>
        <taxon>Acromyrmex</taxon>
    </lineage>
</organism>
<accession>F4X2W2</accession>
<feature type="region of interest" description="Disordered" evidence="1">
    <location>
        <begin position="182"/>
        <end position="204"/>
    </location>
</feature>
<protein>
    <submittedName>
        <fullName evidence="2">Uncharacterized protein</fullName>
    </submittedName>
</protein>
<dbReference type="InParanoid" id="F4X2W2"/>
<proteinExistence type="predicted"/>
<evidence type="ECO:0000313" key="3">
    <source>
        <dbReference type="Proteomes" id="UP000007755"/>
    </source>
</evidence>
<name>F4X2W2_ACREC</name>
<gene>
    <name evidence="2" type="ORF">G5I_12644</name>
</gene>
<feature type="region of interest" description="Disordered" evidence="1">
    <location>
        <begin position="120"/>
        <end position="141"/>
    </location>
</feature>
<sequence>MRIVRLLESRGTNARILQYGFNAFHRKYEQERVVSGHRGKHLPYNAASYSAILQRSSKEANRRQEENREEKANESEIPCGMRLVLSRAPPHLFFEDQWRKKDEDTVRVALAEENKKSKRSRQKWRVAFRSSAPTPSPLRKSTFPPLVNGICQHALAIAGDLNRQRGTAPWVILPRGARSLRTNVDTSTPAQEERGGSFRGSVDQSWGATPLIKLALKSQQ</sequence>
<feature type="compositionally biased region" description="Basic and acidic residues" evidence="1">
    <location>
        <begin position="56"/>
        <end position="74"/>
    </location>
</feature>
<feature type="region of interest" description="Disordered" evidence="1">
    <location>
        <begin position="55"/>
        <end position="74"/>
    </location>
</feature>
<reference evidence="2" key="1">
    <citation type="submission" date="2011-02" db="EMBL/GenBank/DDBJ databases">
        <title>The genome of the leaf-cutting ant Acromyrmex echinatior suggests key adaptations to social evolution and fungus farming.</title>
        <authorList>
            <person name="Nygaard S."/>
            <person name="Zhang G."/>
        </authorList>
    </citation>
    <scope>NUCLEOTIDE SEQUENCE</scope>
</reference>